<protein>
    <submittedName>
        <fullName evidence="2">Detected protein of confused Function</fullName>
    </submittedName>
</protein>
<dbReference type="SUPFAM" id="SSF53474">
    <property type="entry name" value="alpha/beta-Hydrolases"/>
    <property type="match status" value="1"/>
</dbReference>
<dbReference type="Pfam" id="PF12697">
    <property type="entry name" value="Abhydrolase_6"/>
    <property type="match status" value="1"/>
</dbReference>
<gene>
    <name evidence="2" type="ORF">F3Y22_tig00112206pilonHSYRG00185</name>
</gene>
<dbReference type="Proteomes" id="UP000436088">
    <property type="component" value="Unassembled WGS sequence"/>
</dbReference>
<name>A0A6A2XT59_HIBSY</name>
<dbReference type="PANTHER" id="PTHR45763:SF42">
    <property type="entry name" value="PUTATIVE-RELATED"/>
    <property type="match status" value="1"/>
</dbReference>
<dbReference type="InterPro" id="IPR029058">
    <property type="entry name" value="AB_hydrolase_fold"/>
</dbReference>
<feature type="domain" description="AB hydrolase-1" evidence="1">
    <location>
        <begin position="73"/>
        <end position="259"/>
    </location>
</feature>
<evidence type="ECO:0000259" key="1">
    <source>
        <dbReference type="Pfam" id="PF12697"/>
    </source>
</evidence>
<organism evidence="2 3">
    <name type="scientific">Hibiscus syriacus</name>
    <name type="common">Rose of Sharon</name>
    <dbReference type="NCBI Taxonomy" id="106335"/>
    <lineage>
        <taxon>Eukaryota</taxon>
        <taxon>Viridiplantae</taxon>
        <taxon>Streptophyta</taxon>
        <taxon>Embryophyta</taxon>
        <taxon>Tracheophyta</taxon>
        <taxon>Spermatophyta</taxon>
        <taxon>Magnoliopsida</taxon>
        <taxon>eudicotyledons</taxon>
        <taxon>Gunneridae</taxon>
        <taxon>Pentapetalae</taxon>
        <taxon>rosids</taxon>
        <taxon>malvids</taxon>
        <taxon>Malvales</taxon>
        <taxon>Malvaceae</taxon>
        <taxon>Malvoideae</taxon>
        <taxon>Hibiscus</taxon>
    </lineage>
</organism>
<sequence length="276" mass="31406">MVPRDSTEKRLKDGRCLAYKEYGVPTDVAKYKIIYVHGFKSSRHNAYVATTLSPEIIEELGVYVVSFDRPELADQLELGSKFYVIGYSLGGQAIWRCLKYIPQRLAGVAVLAPAVTYWWSNFPANVSNEAFNQKSMKDRWAIRVAHYAPWLVYWWNTRKLFPATSVLAGRSDALSSQASQQITQGVFESLHHDLIVLHGAWEFDPLDLANPFPNNEGSVHLWHGDRDKIVPIIINRYIAEQRPWIRYHEIPGAGHFFPLGDGMSYAIIKALLIGEK</sequence>
<proteinExistence type="predicted"/>
<reference evidence="2" key="1">
    <citation type="submission" date="2019-09" db="EMBL/GenBank/DDBJ databases">
        <title>Draft genome information of white flower Hibiscus syriacus.</title>
        <authorList>
            <person name="Kim Y.-M."/>
        </authorList>
    </citation>
    <scope>NUCLEOTIDE SEQUENCE [LARGE SCALE GENOMIC DNA]</scope>
    <source>
        <strain evidence="2">YM2019G1</strain>
    </source>
</reference>
<dbReference type="EMBL" id="VEPZ02001516">
    <property type="protein sequence ID" value="KAE8670055.1"/>
    <property type="molecule type" value="Genomic_DNA"/>
</dbReference>
<accession>A0A6A2XT59</accession>
<dbReference type="AlphaFoldDB" id="A0A6A2XT59"/>
<keyword evidence="3" id="KW-1185">Reference proteome</keyword>
<dbReference type="InterPro" id="IPR000073">
    <property type="entry name" value="AB_hydrolase_1"/>
</dbReference>
<evidence type="ECO:0000313" key="2">
    <source>
        <dbReference type="EMBL" id="KAE8670055.1"/>
    </source>
</evidence>
<evidence type="ECO:0000313" key="3">
    <source>
        <dbReference type="Proteomes" id="UP000436088"/>
    </source>
</evidence>
<dbReference type="Gene3D" id="3.40.50.1820">
    <property type="entry name" value="alpha/beta hydrolase"/>
    <property type="match status" value="1"/>
</dbReference>
<dbReference type="PANTHER" id="PTHR45763">
    <property type="entry name" value="HYDROLASE, ALPHA/BETA FOLD FAMILY PROTEIN, EXPRESSED-RELATED"/>
    <property type="match status" value="1"/>
</dbReference>
<comment type="caution">
    <text evidence="2">The sequence shown here is derived from an EMBL/GenBank/DDBJ whole genome shotgun (WGS) entry which is preliminary data.</text>
</comment>